<evidence type="ECO:0000313" key="3">
    <source>
        <dbReference type="EMBL" id="KAF2573565.1"/>
    </source>
</evidence>
<proteinExistence type="predicted"/>
<dbReference type="Proteomes" id="UP000712281">
    <property type="component" value="Unassembled WGS sequence"/>
</dbReference>
<evidence type="ECO:0000313" key="2">
    <source>
        <dbReference type="EMBL" id="KAF2536982.1"/>
    </source>
</evidence>
<accession>A0A3N6RAP2</accession>
<organism evidence="3">
    <name type="scientific">Brassica cretica</name>
    <name type="common">Mustard</name>
    <dbReference type="NCBI Taxonomy" id="69181"/>
    <lineage>
        <taxon>Eukaryota</taxon>
        <taxon>Viridiplantae</taxon>
        <taxon>Streptophyta</taxon>
        <taxon>Embryophyta</taxon>
        <taxon>Tracheophyta</taxon>
        <taxon>Spermatophyta</taxon>
        <taxon>Magnoliopsida</taxon>
        <taxon>eudicotyledons</taxon>
        <taxon>Gunneridae</taxon>
        <taxon>Pentapetalae</taxon>
        <taxon>rosids</taxon>
        <taxon>malvids</taxon>
        <taxon>Brassicales</taxon>
        <taxon>Brassicaceae</taxon>
        <taxon>Brassiceae</taxon>
        <taxon>Brassica</taxon>
    </lineage>
</organism>
<dbReference type="OrthoDB" id="10590017at2759"/>
<gene>
    <name evidence="2" type="ORF">F2Q68_00021942</name>
    <name evidence="3" type="ORF">F2Q70_00005299</name>
</gene>
<feature type="region of interest" description="Disordered" evidence="1">
    <location>
        <begin position="64"/>
        <end position="93"/>
    </location>
</feature>
<comment type="caution">
    <text evidence="3">The sequence shown here is derived from an EMBL/GenBank/DDBJ whole genome shotgun (WGS) entry which is preliminary data.</text>
</comment>
<dbReference type="EMBL" id="QGKW02002228">
    <property type="protein sequence ID" value="KAF2536982.1"/>
    <property type="molecule type" value="Genomic_DNA"/>
</dbReference>
<protein>
    <submittedName>
        <fullName evidence="3">Uncharacterized protein</fullName>
    </submittedName>
</protein>
<feature type="compositionally biased region" description="Polar residues" evidence="1">
    <location>
        <begin position="65"/>
        <end position="77"/>
    </location>
</feature>
<reference evidence="3" key="1">
    <citation type="submission" date="2019-12" db="EMBL/GenBank/DDBJ databases">
        <title>Genome sequencing and annotation of Brassica cretica.</title>
        <authorList>
            <person name="Studholme D.J."/>
            <person name="Sarris P.F."/>
        </authorList>
    </citation>
    <scope>NUCLEOTIDE SEQUENCE</scope>
    <source>
        <strain evidence="2">PFS-001/15</strain>
        <strain evidence="3">PFS-102/07</strain>
        <tissue evidence="3">Leaf</tissue>
    </source>
</reference>
<sequence length="93" mass="9926">MEDLHDATLQYLRCTDPTEAKARQRRVLEGDAQGQMEEVAAGIIAANTSAPLAADTSLGAETIDQRITSPLLSNSFKPSGGPPANQNEDETEQ</sequence>
<name>A0A3N6RAP2_BRACR</name>
<dbReference type="AlphaFoldDB" id="A0A3N6RAP2"/>
<evidence type="ECO:0000256" key="1">
    <source>
        <dbReference type="SAM" id="MobiDB-lite"/>
    </source>
</evidence>
<dbReference type="EMBL" id="QGKY02001015">
    <property type="protein sequence ID" value="KAF2573565.1"/>
    <property type="molecule type" value="Genomic_DNA"/>
</dbReference>